<name>A0A1G8DIB1_9VIBR</name>
<protein>
    <submittedName>
        <fullName evidence="2">Uncharacterized protein</fullName>
    </submittedName>
</protein>
<evidence type="ECO:0000256" key="1">
    <source>
        <dbReference type="SAM" id="SignalP"/>
    </source>
</evidence>
<accession>A0A1G8DIB1</accession>
<evidence type="ECO:0000313" key="3">
    <source>
        <dbReference type="Proteomes" id="UP000198854"/>
    </source>
</evidence>
<gene>
    <name evidence="2" type="ORF">SAMN04488136_1208</name>
</gene>
<dbReference type="AlphaFoldDB" id="A0A1G8DIB1"/>
<organism evidence="2 3">
    <name type="scientific">Vibrio xiamenensis</name>
    <dbReference type="NCBI Taxonomy" id="861298"/>
    <lineage>
        <taxon>Bacteria</taxon>
        <taxon>Pseudomonadati</taxon>
        <taxon>Pseudomonadota</taxon>
        <taxon>Gammaproteobacteria</taxon>
        <taxon>Vibrionales</taxon>
        <taxon>Vibrionaceae</taxon>
        <taxon>Vibrio</taxon>
    </lineage>
</organism>
<feature type="chain" id="PRO_5011591871" evidence="1">
    <location>
        <begin position="23"/>
        <end position="116"/>
    </location>
</feature>
<dbReference type="RefSeq" id="WP_093275947.1">
    <property type="nucleotide sequence ID" value="NZ_FNDD01000020.1"/>
</dbReference>
<keyword evidence="3" id="KW-1185">Reference proteome</keyword>
<feature type="signal peptide" evidence="1">
    <location>
        <begin position="1"/>
        <end position="22"/>
    </location>
</feature>
<dbReference type="EMBL" id="FNDD01000020">
    <property type="protein sequence ID" value="SDH57412.1"/>
    <property type="molecule type" value="Genomic_DNA"/>
</dbReference>
<dbReference type="Proteomes" id="UP000198854">
    <property type="component" value="Unassembled WGS sequence"/>
</dbReference>
<reference evidence="2 3" key="1">
    <citation type="submission" date="2016-10" db="EMBL/GenBank/DDBJ databases">
        <authorList>
            <person name="de Groot N.N."/>
        </authorList>
    </citation>
    <scope>NUCLEOTIDE SEQUENCE [LARGE SCALE GENOMIC DNA]</scope>
    <source>
        <strain evidence="2 3">CGMCC 1.10228</strain>
    </source>
</reference>
<keyword evidence="1" id="KW-0732">Signal</keyword>
<proteinExistence type="predicted"/>
<sequence length="116" mass="13434">MKKLPLMTFALLIAAHTSSTFAEVQVNSMALERVQYSDYKGLPQENAEEVQKYQDMMNEVMEEVAKWREEHPSEEMSDEDVAELTDDYSEEKYGMSSDEIVESYQAALDVTEEEQY</sequence>
<evidence type="ECO:0000313" key="2">
    <source>
        <dbReference type="EMBL" id="SDH57412.1"/>
    </source>
</evidence>